<dbReference type="EMBL" id="HBIZ01060113">
    <property type="protein sequence ID" value="CAE0784827.1"/>
    <property type="molecule type" value="Transcribed_RNA"/>
</dbReference>
<proteinExistence type="inferred from homology"/>
<feature type="signal peptide" evidence="3">
    <location>
        <begin position="1"/>
        <end position="21"/>
    </location>
</feature>
<dbReference type="GO" id="GO:0006508">
    <property type="term" value="P:proteolysis"/>
    <property type="evidence" value="ECO:0007669"/>
    <property type="project" value="InterPro"/>
</dbReference>
<dbReference type="PROSITE" id="PS00139">
    <property type="entry name" value="THIOL_PROTEASE_CYS"/>
    <property type="match status" value="1"/>
</dbReference>
<dbReference type="InterPro" id="IPR000169">
    <property type="entry name" value="Pept_cys_AS"/>
</dbReference>
<dbReference type="Gene3D" id="3.90.70.10">
    <property type="entry name" value="Cysteine proteinases"/>
    <property type="match status" value="1"/>
</dbReference>
<dbReference type="PROSITE" id="PS00640">
    <property type="entry name" value="THIOL_PROTEASE_ASN"/>
    <property type="match status" value="1"/>
</dbReference>
<dbReference type="InterPro" id="IPR013128">
    <property type="entry name" value="Peptidase_C1A"/>
</dbReference>
<dbReference type="PANTHER" id="PTHR12411">
    <property type="entry name" value="CYSTEINE PROTEASE FAMILY C1-RELATED"/>
    <property type="match status" value="1"/>
</dbReference>
<evidence type="ECO:0000256" key="1">
    <source>
        <dbReference type="ARBA" id="ARBA00008455"/>
    </source>
</evidence>
<keyword evidence="2" id="KW-1015">Disulfide bond</keyword>
<sequence>MRQSGLVLVLLVGFLSLLGKSAPIGQQEKMRWRELAALDYKLSFDKYIRMFDKKPASQEYAKRKEIFLHALNEIKAHNNANHSWKMGLSEYTDFLPSEWKTMVGYDKNAGDKLPRVEVDRRQVDIAALPKSVDWRLKGVVTPVKNQGSCGSCWAFSATEVLESHVALNTGLAVQEYAPQEFVDCAANPKDCGGTGGCQGSTQWIAFNYSITHGMISAADYPYKGSDGACRVDSLSAVAGITGYERLPANDYAALMHTVATKGPIAVSVAASWGMYEEGVFDGECGTTIDHAVVLVGYGTENGVDYWLVRNSWGASWGDGGYIKIRRFGDGKEPCGEDTRPGEGTECKPYPKLEKVCGLCGILSDSSYPTGGYTKKMPTASM</sequence>
<reference evidence="6" key="1">
    <citation type="submission" date="2021-01" db="EMBL/GenBank/DDBJ databases">
        <authorList>
            <person name="Corre E."/>
            <person name="Pelletier E."/>
            <person name="Niang G."/>
            <person name="Scheremetjew M."/>
            <person name="Finn R."/>
            <person name="Kale V."/>
            <person name="Holt S."/>
            <person name="Cochrane G."/>
            <person name="Meng A."/>
            <person name="Brown T."/>
            <person name="Cohen L."/>
        </authorList>
    </citation>
    <scope>NUCLEOTIDE SEQUENCE</scope>
    <source>
        <strain evidence="6">CCMP645</strain>
    </source>
</reference>
<dbReference type="AlphaFoldDB" id="A0A7S4C2E2"/>
<dbReference type="Pfam" id="PF08246">
    <property type="entry name" value="Inhibitor_I29"/>
    <property type="match status" value="1"/>
</dbReference>
<dbReference type="InterPro" id="IPR038765">
    <property type="entry name" value="Papain-like_cys_pep_sf"/>
</dbReference>
<organism evidence="6">
    <name type="scientific">Chrysotila carterae</name>
    <name type="common">Marine alga</name>
    <name type="synonym">Syracosphaera carterae</name>
    <dbReference type="NCBI Taxonomy" id="13221"/>
    <lineage>
        <taxon>Eukaryota</taxon>
        <taxon>Haptista</taxon>
        <taxon>Haptophyta</taxon>
        <taxon>Prymnesiophyceae</taxon>
        <taxon>Isochrysidales</taxon>
        <taxon>Isochrysidaceae</taxon>
        <taxon>Chrysotila</taxon>
    </lineage>
</organism>
<feature type="chain" id="PRO_5031219571" evidence="3">
    <location>
        <begin position="22"/>
        <end position="381"/>
    </location>
</feature>
<feature type="domain" description="Peptidase C1A papain C-terminal" evidence="4">
    <location>
        <begin position="128"/>
        <end position="344"/>
    </location>
</feature>
<evidence type="ECO:0000313" key="6">
    <source>
        <dbReference type="EMBL" id="CAE0784827.1"/>
    </source>
</evidence>
<evidence type="ECO:0000256" key="3">
    <source>
        <dbReference type="SAM" id="SignalP"/>
    </source>
</evidence>
<evidence type="ECO:0000259" key="4">
    <source>
        <dbReference type="SMART" id="SM00645"/>
    </source>
</evidence>
<dbReference type="PROSITE" id="PS00639">
    <property type="entry name" value="THIOL_PROTEASE_HIS"/>
    <property type="match status" value="1"/>
</dbReference>
<feature type="domain" description="Cathepsin propeptide inhibitor" evidence="5">
    <location>
        <begin position="44"/>
        <end position="99"/>
    </location>
</feature>
<dbReference type="PRINTS" id="PR00705">
    <property type="entry name" value="PAPAIN"/>
</dbReference>
<dbReference type="SMART" id="SM00848">
    <property type="entry name" value="Inhibitor_I29"/>
    <property type="match status" value="1"/>
</dbReference>
<dbReference type="InterPro" id="IPR013201">
    <property type="entry name" value="Prot_inhib_I29"/>
</dbReference>
<gene>
    <name evidence="6" type="ORF">PCAR00345_LOCUS37534</name>
</gene>
<dbReference type="GO" id="GO:0008234">
    <property type="term" value="F:cysteine-type peptidase activity"/>
    <property type="evidence" value="ECO:0007669"/>
    <property type="project" value="InterPro"/>
</dbReference>
<dbReference type="SUPFAM" id="SSF54001">
    <property type="entry name" value="Cysteine proteinases"/>
    <property type="match status" value="1"/>
</dbReference>
<name>A0A7S4C2E2_CHRCT</name>
<dbReference type="SMART" id="SM00645">
    <property type="entry name" value="Pept_C1"/>
    <property type="match status" value="1"/>
</dbReference>
<dbReference type="CDD" id="cd02248">
    <property type="entry name" value="Peptidase_C1A"/>
    <property type="match status" value="1"/>
</dbReference>
<comment type="similarity">
    <text evidence="1">Belongs to the peptidase C1 family.</text>
</comment>
<keyword evidence="3" id="KW-0732">Signal</keyword>
<accession>A0A7S4C2E2</accession>
<protein>
    <submittedName>
        <fullName evidence="6">Uncharacterized protein</fullName>
    </submittedName>
</protein>
<dbReference type="InterPro" id="IPR025661">
    <property type="entry name" value="Pept_asp_AS"/>
</dbReference>
<evidence type="ECO:0000259" key="5">
    <source>
        <dbReference type="SMART" id="SM00848"/>
    </source>
</evidence>
<dbReference type="FunFam" id="3.90.70.10:FF:000332">
    <property type="entry name" value="Cathepsin L1"/>
    <property type="match status" value="1"/>
</dbReference>
<dbReference type="InterPro" id="IPR039417">
    <property type="entry name" value="Peptidase_C1A_papain-like"/>
</dbReference>
<dbReference type="InterPro" id="IPR000668">
    <property type="entry name" value="Peptidase_C1A_C"/>
</dbReference>
<dbReference type="InterPro" id="IPR025660">
    <property type="entry name" value="Pept_his_AS"/>
</dbReference>
<dbReference type="Pfam" id="PF00112">
    <property type="entry name" value="Peptidase_C1"/>
    <property type="match status" value="1"/>
</dbReference>
<evidence type="ECO:0000256" key="2">
    <source>
        <dbReference type="ARBA" id="ARBA00023157"/>
    </source>
</evidence>